<dbReference type="Gene3D" id="1.20.1170.10">
    <property type="match status" value="1"/>
</dbReference>
<evidence type="ECO:0000256" key="1">
    <source>
        <dbReference type="SAM" id="Coils"/>
    </source>
</evidence>
<evidence type="ECO:0000313" key="2">
    <source>
        <dbReference type="EMBL" id="OXI42178.1"/>
    </source>
</evidence>
<reference evidence="3" key="1">
    <citation type="submission" date="2017-06" db="EMBL/GenBank/DDBJ databases">
        <authorList>
            <person name="LiPuma J."/>
            <person name="Spilker T."/>
        </authorList>
    </citation>
    <scope>NUCLEOTIDE SEQUENCE [LARGE SCALE GENOMIC DNA]</scope>
    <source>
        <strain evidence="3">AU17325</strain>
    </source>
</reference>
<dbReference type="OrthoDB" id="9961277at2"/>
<gene>
    <name evidence="2" type="ORF">CFB84_23375</name>
</gene>
<protein>
    <submittedName>
        <fullName evidence="2">Uncharacterized protein</fullName>
    </submittedName>
</protein>
<proteinExistence type="predicted"/>
<feature type="coiled-coil region" evidence="1">
    <location>
        <begin position="25"/>
        <end position="62"/>
    </location>
</feature>
<name>A0A228IIB1_9BURK</name>
<organism evidence="2 3">
    <name type="scientific">Burkholderia aenigmatica</name>
    <dbReference type="NCBI Taxonomy" id="2015348"/>
    <lineage>
        <taxon>Bacteria</taxon>
        <taxon>Pseudomonadati</taxon>
        <taxon>Pseudomonadota</taxon>
        <taxon>Betaproteobacteria</taxon>
        <taxon>Burkholderiales</taxon>
        <taxon>Burkholderiaceae</taxon>
        <taxon>Burkholderia</taxon>
        <taxon>Burkholderia cepacia complex</taxon>
    </lineage>
</organism>
<comment type="caution">
    <text evidence="2">The sequence shown here is derived from an EMBL/GenBank/DDBJ whole genome shotgun (WGS) entry which is preliminary data.</text>
</comment>
<sequence length="156" mass="17748">MPDNDEVNQLRSEIRDSLAQLGSGISEIRATLTAFIERITRLEERSERIPQLEKRVDDLDKKLEPIRDEVVSASNAAKWANKLAKWIMPSAFTGIAAIGGLYVNNLINQQVQPVVAEMHDIQNRQQSQINELNTQLQLRSAQQHSMADVDVRRARY</sequence>
<dbReference type="EMBL" id="NKFA01000008">
    <property type="protein sequence ID" value="OXI42178.1"/>
    <property type="molecule type" value="Genomic_DNA"/>
</dbReference>
<accession>A0A228IIB1</accession>
<keyword evidence="1" id="KW-0175">Coiled coil</keyword>
<evidence type="ECO:0000313" key="3">
    <source>
        <dbReference type="Proteomes" id="UP000214600"/>
    </source>
</evidence>
<dbReference type="AlphaFoldDB" id="A0A228IIB1"/>
<dbReference type="RefSeq" id="WP_089452203.1">
    <property type="nucleotide sequence ID" value="NZ_NKFA01000008.1"/>
</dbReference>
<dbReference type="Proteomes" id="UP000214600">
    <property type="component" value="Unassembled WGS sequence"/>
</dbReference>
<reference evidence="2 3" key="2">
    <citation type="submission" date="2017-08" db="EMBL/GenBank/DDBJ databases">
        <title>WGS of novel Burkholderia cepaca complex species.</title>
        <authorList>
            <person name="Lipuma J."/>
            <person name="Spilker T."/>
        </authorList>
    </citation>
    <scope>NUCLEOTIDE SEQUENCE [LARGE SCALE GENOMIC DNA]</scope>
    <source>
        <strain evidence="2 3">AU17325</strain>
    </source>
</reference>